<proteinExistence type="inferred from homology"/>
<feature type="binding site" evidence="7">
    <location>
        <position position="279"/>
    </location>
    <ligand>
        <name>glyoxylate</name>
        <dbReference type="ChEBI" id="CHEBI:36655"/>
    </ligand>
</feature>
<dbReference type="PANTHER" id="PTHR10578:SF107">
    <property type="entry name" value="2-HYDROXYACID OXIDASE 1"/>
    <property type="match status" value="1"/>
</dbReference>
<dbReference type="Gene3D" id="3.20.20.70">
    <property type="entry name" value="Aldolase class I"/>
    <property type="match status" value="1"/>
</dbReference>
<dbReference type="PANTHER" id="PTHR10578">
    <property type="entry name" value="S -2-HYDROXY-ACID OXIDASE-RELATED"/>
    <property type="match status" value="1"/>
</dbReference>
<feature type="binding site" evidence="7">
    <location>
        <position position="255"/>
    </location>
    <ligand>
        <name>FMN</name>
        <dbReference type="ChEBI" id="CHEBI:58210"/>
    </ligand>
</feature>
<dbReference type="CDD" id="cd02809">
    <property type="entry name" value="alpha_hydroxyacid_oxid_FMN"/>
    <property type="match status" value="1"/>
</dbReference>
<evidence type="ECO:0000259" key="8">
    <source>
        <dbReference type="PROSITE" id="PS51349"/>
    </source>
</evidence>
<feature type="binding site" evidence="7">
    <location>
        <begin position="333"/>
        <end position="334"/>
    </location>
    <ligand>
        <name>FMN</name>
        <dbReference type="ChEBI" id="CHEBI:58210"/>
    </ligand>
</feature>
<evidence type="ECO:0000256" key="6">
    <source>
        <dbReference type="PIRSR" id="PIRSR000138-1"/>
    </source>
</evidence>
<dbReference type="GO" id="GO:0016614">
    <property type="term" value="F:oxidoreductase activity, acting on CH-OH group of donors"/>
    <property type="evidence" value="ECO:0007669"/>
    <property type="project" value="UniProtKB-ARBA"/>
</dbReference>
<evidence type="ECO:0000256" key="3">
    <source>
        <dbReference type="ARBA" id="ARBA00022643"/>
    </source>
</evidence>
<dbReference type="PROSITE" id="PS51349">
    <property type="entry name" value="FMN_HYDROXY_ACID_DH_2"/>
    <property type="match status" value="1"/>
</dbReference>
<dbReference type="FunFam" id="3.20.20.70:FF:000029">
    <property type="entry name" value="L-lactate dehydrogenase"/>
    <property type="match status" value="1"/>
</dbReference>
<feature type="binding site" evidence="7">
    <location>
        <position position="277"/>
    </location>
    <ligand>
        <name>FMN</name>
        <dbReference type="ChEBI" id="CHEBI:58210"/>
    </ligand>
</feature>
<dbReference type="EMBL" id="QYUM01000003">
    <property type="protein sequence ID" value="RJF90425.1"/>
    <property type="molecule type" value="Genomic_DNA"/>
</dbReference>
<dbReference type="RefSeq" id="WP_119761613.1">
    <property type="nucleotide sequence ID" value="NZ_QYUM01000003.1"/>
</dbReference>
<evidence type="ECO:0000256" key="2">
    <source>
        <dbReference type="ARBA" id="ARBA00022630"/>
    </source>
</evidence>
<dbReference type="InterPro" id="IPR012133">
    <property type="entry name" value="Alpha-hydoxy_acid_DH_FMN"/>
</dbReference>
<organism evidence="9 10">
    <name type="scientific">Sphingomonas cavernae</name>
    <dbReference type="NCBI Taxonomy" id="2320861"/>
    <lineage>
        <taxon>Bacteria</taxon>
        <taxon>Pseudomonadati</taxon>
        <taxon>Pseudomonadota</taxon>
        <taxon>Alphaproteobacteria</taxon>
        <taxon>Sphingomonadales</taxon>
        <taxon>Sphingomonadaceae</taxon>
        <taxon>Sphingomonas</taxon>
    </lineage>
</organism>
<keyword evidence="3 7" id="KW-0288">FMN</keyword>
<comment type="similarity">
    <text evidence="5">Belongs to the FMN-dependent alpha-hydroxy acid dehydrogenase family.</text>
</comment>
<feature type="binding site" evidence="7">
    <location>
        <position position="167"/>
    </location>
    <ligand>
        <name>glyoxylate</name>
        <dbReference type="ChEBI" id="CHEBI:36655"/>
    </ligand>
</feature>
<keyword evidence="2 7" id="KW-0285">Flavoprotein</keyword>
<evidence type="ECO:0000256" key="4">
    <source>
        <dbReference type="ARBA" id="ARBA00023002"/>
    </source>
</evidence>
<dbReference type="InterPro" id="IPR008259">
    <property type="entry name" value="FMN_hydac_DH_AS"/>
</dbReference>
<dbReference type="AlphaFoldDB" id="A0A418WK83"/>
<dbReference type="InterPro" id="IPR000262">
    <property type="entry name" value="FMN-dep_DH"/>
</dbReference>
<dbReference type="Proteomes" id="UP000286100">
    <property type="component" value="Unassembled WGS sequence"/>
</dbReference>
<feature type="binding site" evidence="7">
    <location>
        <begin position="310"/>
        <end position="314"/>
    </location>
    <ligand>
        <name>FMN</name>
        <dbReference type="ChEBI" id="CHEBI:58210"/>
    </ligand>
</feature>
<feature type="binding site" evidence="7">
    <location>
        <begin position="80"/>
        <end position="82"/>
    </location>
    <ligand>
        <name>FMN</name>
        <dbReference type="ChEBI" id="CHEBI:58210"/>
    </ligand>
</feature>
<evidence type="ECO:0000256" key="7">
    <source>
        <dbReference type="PIRSR" id="PIRSR000138-2"/>
    </source>
</evidence>
<evidence type="ECO:0000256" key="5">
    <source>
        <dbReference type="ARBA" id="ARBA00024042"/>
    </source>
</evidence>
<evidence type="ECO:0000256" key="1">
    <source>
        <dbReference type="ARBA" id="ARBA00001917"/>
    </source>
</evidence>
<accession>A0A418WK83</accession>
<feature type="binding site" evidence="7">
    <location>
        <position position="158"/>
    </location>
    <ligand>
        <name>FMN</name>
        <dbReference type="ChEBI" id="CHEBI:58210"/>
    </ligand>
</feature>
<gene>
    <name evidence="9" type="ORF">D3876_09270</name>
</gene>
<dbReference type="InterPro" id="IPR037396">
    <property type="entry name" value="FMN_HAD"/>
</dbReference>
<keyword evidence="4" id="KW-0560">Oxidoreductase</keyword>
<feature type="active site" description="Proton acceptor" evidence="6">
    <location>
        <position position="279"/>
    </location>
</feature>
<dbReference type="OrthoDB" id="9770452at2"/>
<protein>
    <submittedName>
        <fullName evidence="9">Alpha-hydroxy-acid oxidizing protein</fullName>
    </submittedName>
</protein>
<reference evidence="9 10" key="1">
    <citation type="submission" date="2018-09" db="EMBL/GenBank/DDBJ databases">
        <authorList>
            <person name="Zhu H."/>
        </authorList>
    </citation>
    <scope>NUCLEOTIDE SEQUENCE [LARGE SCALE GENOMIC DNA]</scope>
    <source>
        <strain evidence="9 10">K2R01-6</strain>
    </source>
</reference>
<dbReference type="InterPro" id="IPR013785">
    <property type="entry name" value="Aldolase_TIM"/>
</dbReference>
<feature type="binding site" evidence="7">
    <location>
        <position position="130"/>
    </location>
    <ligand>
        <name>FMN</name>
        <dbReference type="ChEBI" id="CHEBI:58210"/>
    </ligand>
</feature>
<feature type="binding site" evidence="7">
    <location>
        <position position="132"/>
    </location>
    <ligand>
        <name>glyoxylate</name>
        <dbReference type="ChEBI" id="CHEBI:36655"/>
    </ligand>
</feature>
<feature type="binding site" evidence="7">
    <location>
        <position position="282"/>
    </location>
    <ligand>
        <name>glyoxylate</name>
        <dbReference type="ChEBI" id="CHEBI:36655"/>
    </ligand>
</feature>
<feature type="domain" description="FMN hydroxy acid dehydrogenase" evidence="8">
    <location>
        <begin position="1"/>
        <end position="382"/>
    </location>
</feature>
<dbReference type="SUPFAM" id="SSF51395">
    <property type="entry name" value="FMN-linked oxidoreductases"/>
    <property type="match status" value="1"/>
</dbReference>
<feature type="binding site" evidence="7">
    <location>
        <position position="109"/>
    </location>
    <ligand>
        <name>FMN</name>
        <dbReference type="ChEBI" id="CHEBI:58210"/>
    </ligand>
</feature>
<evidence type="ECO:0000313" key="10">
    <source>
        <dbReference type="Proteomes" id="UP000286100"/>
    </source>
</evidence>
<dbReference type="PROSITE" id="PS00557">
    <property type="entry name" value="FMN_HYDROXY_ACID_DH_1"/>
    <property type="match status" value="1"/>
</dbReference>
<dbReference type="Pfam" id="PF01070">
    <property type="entry name" value="FMN_dh"/>
    <property type="match status" value="1"/>
</dbReference>
<evidence type="ECO:0000313" key="9">
    <source>
        <dbReference type="EMBL" id="RJF90425.1"/>
    </source>
</evidence>
<sequence length="382" mass="42306">MRLSDCHNIEDFRRLAKRRLPGPIFHYIDGAADDELTCRRNTDAYESCDLVPNVLAGVETVDMSTTVMGRKIAMPLFLSPTALQRLFHWQGERAVGRAAEKFGTFFGISSLATVSIEDVGGMISTPKMFQLYVHKDKGLNHAMIARARDAKFDALTLTVDTIVGGNRERCLRTGFTSPPRLTPRSALSFAAHPRWTLNYLFREKFELSNLKDHVSEGTNVALSIADYFNTMLDQSMDWKMAEAIRAEWGGEFCLKGIMSVDDAKRAVDIGATAIMVSNHGGRQLDGSRAPFDQLAEIVDAVGDRLDVICDGGIRRGSHVLKALSVGAKACSGGRLYLYALAAAGQPGVERALGRLRDEIERDMKLMGMRSVSELSRDNLRWR</sequence>
<keyword evidence="10" id="KW-1185">Reference proteome</keyword>
<dbReference type="PIRSF" id="PIRSF000138">
    <property type="entry name" value="Al-hdrx_acd_dh"/>
    <property type="match status" value="1"/>
</dbReference>
<feature type="binding site" evidence="7">
    <location>
        <position position="27"/>
    </location>
    <ligand>
        <name>glyoxylate</name>
        <dbReference type="ChEBI" id="CHEBI:36655"/>
    </ligand>
</feature>
<comment type="caution">
    <text evidence="9">The sequence shown here is derived from an EMBL/GenBank/DDBJ whole genome shotgun (WGS) entry which is preliminary data.</text>
</comment>
<dbReference type="GO" id="GO:0010181">
    <property type="term" value="F:FMN binding"/>
    <property type="evidence" value="ECO:0007669"/>
    <property type="project" value="InterPro"/>
</dbReference>
<comment type="cofactor">
    <cofactor evidence="1">
        <name>FMN</name>
        <dbReference type="ChEBI" id="CHEBI:58210"/>
    </cofactor>
</comment>
<name>A0A418WK83_9SPHN</name>